<evidence type="ECO:0000313" key="5">
    <source>
        <dbReference type="Proteomes" id="UP000270190"/>
    </source>
</evidence>
<reference evidence="2 4" key="1">
    <citation type="submission" date="2017-09" db="EMBL/GenBank/DDBJ databases">
        <title>Complete Genome Sequences of Two Strains of the Meat Spoilage Bacterium Brochothrix thermosphacta Isolated from Ground Chicken.</title>
        <authorList>
            <person name="Paoli G.C."/>
            <person name="Wijey C."/>
            <person name="Chen C.-Y."/>
            <person name="Nguyen L."/>
            <person name="Yan X."/>
            <person name="Irwin P.L."/>
        </authorList>
    </citation>
    <scope>NUCLEOTIDE SEQUENCE [LARGE SCALE GENOMIC DNA]</scope>
    <source>
        <strain evidence="2 4">BI</strain>
    </source>
</reference>
<evidence type="ECO:0000313" key="3">
    <source>
        <dbReference type="EMBL" id="SPP28296.1"/>
    </source>
</evidence>
<feature type="transmembrane region" description="Helical" evidence="1">
    <location>
        <begin position="110"/>
        <end position="128"/>
    </location>
</feature>
<accession>A0A1D2KSM3</accession>
<dbReference type="STRING" id="2756.BFR44_02630"/>
<dbReference type="Proteomes" id="UP000270190">
    <property type="component" value="Unassembled WGS sequence"/>
</dbReference>
<proteinExistence type="predicted"/>
<keyword evidence="4" id="KW-1185">Reference proteome</keyword>
<keyword evidence="1" id="KW-0472">Membrane</keyword>
<evidence type="ECO:0000313" key="4">
    <source>
        <dbReference type="Proteomes" id="UP000243591"/>
    </source>
</evidence>
<protein>
    <submittedName>
        <fullName evidence="2">DUF2177 domain-containing protein</fullName>
    </submittedName>
</protein>
<reference evidence="3" key="2">
    <citation type="submission" date="2018-04" db="EMBL/GenBank/DDBJ databases">
        <authorList>
            <person name="Go L.Y."/>
            <person name="Mitchell J.A."/>
        </authorList>
    </citation>
    <scope>NUCLEOTIDE SEQUENCE</scope>
    <source>
        <strain evidence="3">BSAS1 3</strain>
    </source>
</reference>
<evidence type="ECO:0000313" key="2">
    <source>
        <dbReference type="EMBL" id="ATF25015.1"/>
    </source>
</evidence>
<sequence length="133" mass="15028">MKRYAKLFLTSAVIFLVIDLLWLAVISRQLYVDQLGGLMGETRIIPAAIFYVLFMTGLLFFVIVPALNKNKLSYAILVGGFFGLICYGTYDLTNLATLENWPVVITVLDLIWGTFINAATAGLVFWIAKRRQW</sequence>
<dbReference type="AlphaFoldDB" id="A0A1D2KSM3"/>
<evidence type="ECO:0000256" key="1">
    <source>
        <dbReference type="SAM" id="Phobius"/>
    </source>
</evidence>
<dbReference type="EMBL" id="OUNC01000012">
    <property type="protein sequence ID" value="SPP28296.1"/>
    <property type="molecule type" value="Genomic_DNA"/>
</dbReference>
<organism evidence="2 4">
    <name type="scientific">Brochothrix thermosphacta</name>
    <name type="common">Microbacterium thermosphactum</name>
    <dbReference type="NCBI Taxonomy" id="2756"/>
    <lineage>
        <taxon>Bacteria</taxon>
        <taxon>Bacillati</taxon>
        <taxon>Bacillota</taxon>
        <taxon>Bacilli</taxon>
        <taxon>Bacillales</taxon>
        <taxon>Listeriaceae</taxon>
        <taxon>Brochothrix</taxon>
    </lineage>
</organism>
<dbReference type="Proteomes" id="UP000243591">
    <property type="component" value="Chromosome"/>
</dbReference>
<keyword evidence="1" id="KW-1133">Transmembrane helix</keyword>
<dbReference type="GeneID" id="66538325"/>
<dbReference type="EMBL" id="CP023483">
    <property type="protein sequence ID" value="ATF25015.1"/>
    <property type="molecule type" value="Genomic_DNA"/>
</dbReference>
<dbReference type="InterPro" id="IPR018687">
    <property type="entry name" value="DUF2177_membr"/>
</dbReference>
<dbReference type="OrthoDB" id="166547at2"/>
<keyword evidence="1" id="KW-0812">Transmembrane</keyword>
<dbReference type="RefSeq" id="WP_029092122.1">
    <property type="nucleotide sequence ID" value="NZ_CBCPHX010000008.1"/>
</dbReference>
<feature type="transmembrane region" description="Helical" evidence="1">
    <location>
        <begin position="44"/>
        <end position="65"/>
    </location>
</feature>
<reference evidence="5" key="3">
    <citation type="submission" date="2018-04" db="EMBL/GenBank/DDBJ databases">
        <authorList>
            <person name="Illikoud N."/>
        </authorList>
    </citation>
    <scope>NUCLEOTIDE SEQUENCE [LARGE SCALE GENOMIC DNA]</scope>
</reference>
<feature type="transmembrane region" description="Helical" evidence="1">
    <location>
        <begin position="72"/>
        <end position="90"/>
    </location>
</feature>
<name>A0A1D2KSM3_BROTH</name>
<gene>
    <name evidence="3" type="ORF">BTBSAS_20166</name>
    <name evidence="2" type="ORF">CNY62_00715</name>
</gene>
<feature type="transmembrane region" description="Helical" evidence="1">
    <location>
        <begin position="7"/>
        <end position="24"/>
    </location>
</feature>
<dbReference type="Pfam" id="PF09945">
    <property type="entry name" value="DUF2177"/>
    <property type="match status" value="1"/>
</dbReference>
<dbReference type="KEGG" id="bths:CNY62_00715"/>